<evidence type="ECO:0000256" key="3">
    <source>
        <dbReference type="ARBA" id="ARBA00022989"/>
    </source>
</evidence>
<dbReference type="InterPro" id="IPR011020">
    <property type="entry name" value="HTTM-like"/>
</dbReference>
<dbReference type="InterPro" id="IPR053935">
    <property type="entry name" value="VKGC_lumenal_dom"/>
</dbReference>
<keyword evidence="2 7" id="KW-0812">Transmembrane</keyword>
<dbReference type="GO" id="GO:0012505">
    <property type="term" value="C:endomembrane system"/>
    <property type="evidence" value="ECO:0007669"/>
    <property type="project" value="UniProtKB-SubCell"/>
</dbReference>
<evidence type="ECO:0000256" key="2">
    <source>
        <dbReference type="ARBA" id="ARBA00022692"/>
    </source>
</evidence>
<name>A0A3Q8I994_9BACT</name>
<evidence type="ECO:0000259" key="8">
    <source>
        <dbReference type="SMART" id="SM00752"/>
    </source>
</evidence>
<evidence type="ECO:0000256" key="1">
    <source>
        <dbReference type="ARBA" id="ARBA00004127"/>
    </source>
</evidence>
<feature type="transmembrane region" description="Helical" evidence="7">
    <location>
        <begin position="225"/>
        <end position="258"/>
    </location>
</feature>
<dbReference type="GO" id="GO:0008488">
    <property type="term" value="F:gamma-glutamyl carboxylase activity"/>
    <property type="evidence" value="ECO:0007669"/>
    <property type="project" value="InterPro"/>
</dbReference>
<keyword evidence="5" id="KW-1015">Disulfide bond</keyword>
<keyword evidence="3 7" id="KW-1133">Transmembrane helix</keyword>
<evidence type="ECO:0000256" key="5">
    <source>
        <dbReference type="ARBA" id="ARBA00023157"/>
    </source>
</evidence>
<feature type="transmembrane region" description="Helical" evidence="7">
    <location>
        <begin position="21"/>
        <end position="43"/>
    </location>
</feature>
<evidence type="ECO:0000256" key="7">
    <source>
        <dbReference type="SAM" id="Phobius"/>
    </source>
</evidence>
<feature type="transmembrane region" description="Helical" evidence="7">
    <location>
        <begin position="119"/>
        <end position="135"/>
    </location>
</feature>
<accession>A0A3Q8I994</accession>
<feature type="transmembrane region" description="Helical" evidence="7">
    <location>
        <begin position="72"/>
        <end position="89"/>
    </location>
</feature>
<dbReference type="PANTHER" id="PTHR12639:SF7">
    <property type="entry name" value="HTTM DOMAIN-CONTAINING PROTEIN"/>
    <property type="match status" value="1"/>
</dbReference>
<protein>
    <submittedName>
        <fullName evidence="9">Vitamin K-dependent gamma-carboxylase-related protein</fullName>
    </submittedName>
</protein>
<proteinExistence type="predicted"/>
<reference evidence="9" key="1">
    <citation type="journal article" date="2018" name="J. Ind. Microbiol. Biotechnol.">
        <title>Genome mining reveals uncommon alkylpyrones as type III PKS products from myxobacteria.</title>
        <authorList>
            <person name="Hug J.J."/>
            <person name="Panter F."/>
            <person name="Krug D."/>
            <person name="Muller R."/>
        </authorList>
    </citation>
    <scope>NUCLEOTIDE SEQUENCE</scope>
    <source>
        <strain evidence="9">MNa10638</strain>
    </source>
</reference>
<evidence type="ECO:0000256" key="4">
    <source>
        <dbReference type="ARBA" id="ARBA00023136"/>
    </source>
</evidence>
<dbReference type="PANTHER" id="PTHR12639">
    <property type="entry name" value="VITAMIN K-DEPENDENT GAMMA-CARBOXYLASE"/>
    <property type="match status" value="1"/>
</dbReference>
<comment type="subcellular location">
    <subcellularLocation>
        <location evidence="1">Endomembrane system</location>
        <topology evidence="1">Multi-pass membrane protein</topology>
    </subcellularLocation>
</comment>
<dbReference type="Pfam" id="PF22777">
    <property type="entry name" value="VKGC_lumenal_dom"/>
    <property type="match status" value="1"/>
</dbReference>
<feature type="domain" description="HTTM-like" evidence="8">
    <location>
        <begin position="15"/>
        <end position="261"/>
    </location>
</feature>
<keyword evidence="6" id="KW-0456">Lyase</keyword>
<evidence type="ECO:0000313" key="9">
    <source>
        <dbReference type="EMBL" id="AYM53144.1"/>
    </source>
</evidence>
<dbReference type="Pfam" id="PF05090">
    <property type="entry name" value="HTTM"/>
    <property type="match status" value="1"/>
</dbReference>
<dbReference type="InterPro" id="IPR007782">
    <property type="entry name" value="VKG_COase"/>
</dbReference>
<sequence length="438" mass="48770">MDRAHGIERLRRAALTPVDGGSLTVLRLLVGALLFVSMLRFVARGWVDELLLTPDFHFRYWGLEWVPVPGPIPAYLLFAITALAALGLALGWRPRLCAVVAFTTFTWIELVDISYYLNHYVFLSALLLTFALLPIDRRPLPAWVLWLLRVQIGLVYVYAGVAKLGGDWLLAAQPLTIWLARHGDLPLIGPWLDEPFVAYAAAWGGAIFDLLVVPALLWPRSRKPAYVAVIGFHAVTGLLFPIGMFPWFMIGCATIFFAPDWPRRVLASGTFLERPAPVHDRDRGLAAVACLFLLIQLVLPWRHLLYPGSVLWHEQGARYAYRVMLVEKAGAIDFRVHDRSSGRSWRVDPRSEAPVALSPLQLKMMSTQPDLIAAYARALAARLEQQQPGATIEIRADVFVAVNGRPSARLIDPDVDLAAVRDGLAPKPWILPGPPDLQ</sequence>
<organism evidence="9">
    <name type="scientific">Pseudenhygromyxa salsuginis</name>
    <dbReference type="NCBI Taxonomy" id="442868"/>
    <lineage>
        <taxon>Bacteria</taxon>
        <taxon>Pseudomonadati</taxon>
        <taxon>Myxococcota</taxon>
        <taxon>Polyangia</taxon>
        <taxon>Nannocystales</taxon>
        <taxon>Nannocystaceae</taxon>
        <taxon>Pseudenhygromyxa</taxon>
    </lineage>
</organism>
<dbReference type="EMBL" id="MH908895">
    <property type="protein sequence ID" value="AYM53144.1"/>
    <property type="molecule type" value="Genomic_DNA"/>
</dbReference>
<dbReference type="InterPro" id="IPR053934">
    <property type="entry name" value="HTTM_dom"/>
</dbReference>
<keyword evidence="4 7" id="KW-0472">Membrane</keyword>
<dbReference type="GO" id="GO:0019842">
    <property type="term" value="F:vitamin binding"/>
    <property type="evidence" value="ECO:0007669"/>
    <property type="project" value="TreeGrafter"/>
</dbReference>
<dbReference type="SMART" id="SM00752">
    <property type="entry name" value="HTTM"/>
    <property type="match status" value="1"/>
</dbReference>
<evidence type="ECO:0000256" key="6">
    <source>
        <dbReference type="ARBA" id="ARBA00023239"/>
    </source>
</evidence>
<dbReference type="AlphaFoldDB" id="A0A3Q8I994"/>
<feature type="transmembrane region" description="Helical" evidence="7">
    <location>
        <begin position="196"/>
        <end position="218"/>
    </location>
</feature>